<dbReference type="AlphaFoldDB" id="A0A520MYU1"/>
<dbReference type="GO" id="GO:0016887">
    <property type="term" value="F:ATP hydrolysis activity"/>
    <property type="evidence" value="ECO:0007669"/>
    <property type="project" value="InterPro"/>
</dbReference>
<dbReference type="PROSITE" id="PS50893">
    <property type="entry name" value="ABC_TRANSPORTER_2"/>
    <property type="match status" value="1"/>
</dbReference>
<feature type="domain" description="ABC transporter" evidence="4">
    <location>
        <begin position="3"/>
        <end position="206"/>
    </location>
</feature>
<keyword evidence="1" id="KW-0813">Transport</keyword>
<dbReference type="EMBL" id="SHBF01000027">
    <property type="protein sequence ID" value="RZO26387.1"/>
    <property type="molecule type" value="Genomic_DNA"/>
</dbReference>
<sequence>MSIHINNLTFSHDDSSLLHDLSFSVEKNQIGFVSGSSGIGKSSLFNIIAGLILPENGKIMLDDILFNDKNFSLETEKRKIGYVFQDFALFPHINVKRNIQYAMSSEENELFDELISKLGLLEFLDKMPHELSGGQQQRAALLRAILMKPKILLLDEPFSNLDKDNIIAAQKIISQIISLFDIPCLLISHDIQSSENFQVDKEIIIS</sequence>
<reference evidence="5 6" key="1">
    <citation type="submission" date="2019-02" db="EMBL/GenBank/DDBJ databases">
        <title>Prokaryotic population dynamics and viral predation in marine succession experiment using metagenomics: the confinement effect.</title>
        <authorList>
            <person name="Haro-Moreno J.M."/>
            <person name="Rodriguez-Valera F."/>
            <person name="Lopez-Perez M."/>
        </authorList>
    </citation>
    <scope>NUCLEOTIDE SEQUENCE [LARGE SCALE GENOMIC DNA]</scope>
    <source>
        <strain evidence="5">MED-G160</strain>
    </source>
</reference>
<evidence type="ECO:0000313" key="6">
    <source>
        <dbReference type="Proteomes" id="UP000318710"/>
    </source>
</evidence>
<dbReference type="Gene3D" id="3.40.50.300">
    <property type="entry name" value="P-loop containing nucleotide triphosphate hydrolases"/>
    <property type="match status" value="1"/>
</dbReference>
<dbReference type="GO" id="GO:0005524">
    <property type="term" value="F:ATP binding"/>
    <property type="evidence" value="ECO:0007669"/>
    <property type="project" value="UniProtKB-KW"/>
</dbReference>
<dbReference type="PANTHER" id="PTHR42781">
    <property type="entry name" value="SPERMIDINE/PUTRESCINE IMPORT ATP-BINDING PROTEIN POTA"/>
    <property type="match status" value="1"/>
</dbReference>
<keyword evidence="3 5" id="KW-0067">ATP-binding</keyword>
<comment type="caution">
    <text evidence="5">The sequence shown here is derived from an EMBL/GenBank/DDBJ whole genome shotgun (WGS) entry which is preliminary data.</text>
</comment>
<gene>
    <name evidence="5" type="ORF">EVA93_04140</name>
</gene>
<dbReference type="InterPro" id="IPR003593">
    <property type="entry name" value="AAA+_ATPase"/>
</dbReference>
<evidence type="ECO:0000259" key="4">
    <source>
        <dbReference type="PROSITE" id="PS50893"/>
    </source>
</evidence>
<evidence type="ECO:0000256" key="3">
    <source>
        <dbReference type="ARBA" id="ARBA00022840"/>
    </source>
</evidence>
<name>A0A520MYU1_9GAMM</name>
<dbReference type="InterPro" id="IPR050093">
    <property type="entry name" value="ABC_SmlMolc_Importer"/>
</dbReference>
<dbReference type="SMART" id="SM00382">
    <property type="entry name" value="AAA"/>
    <property type="match status" value="1"/>
</dbReference>
<keyword evidence="2" id="KW-0547">Nucleotide-binding</keyword>
<protein>
    <submittedName>
        <fullName evidence="5">ABC transporter ATP-binding protein</fullName>
    </submittedName>
</protein>
<dbReference type="Proteomes" id="UP000318710">
    <property type="component" value="Unassembled WGS sequence"/>
</dbReference>
<dbReference type="InterPro" id="IPR027417">
    <property type="entry name" value="P-loop_NTPase"/>
</dbReference>
<dbReference type="PANTHER" id="PTHR42781:SF4">
    <property type="entry name" value="SPERMIDINE_PUTRESCINE IMPORT ATP-BINDING PROTEIN POTA"/>
    <property type="match status" value="1"/>
</dbReference>
<evidence type="ECO:0000256" key="1">
    <source>
        <dbReference type="ARBA" id="ARBA00022448"/>
    </source>
</evidence>
<dbReference type="PROSITE" id="PS00211">
    <property type="entry name" value="ABC_TRANSPORTER_1"/>
    <property type="match status" value="1"/>
</dbReference>
<proteinExistence type="predicted"/>
<dbReference type="InterPro" id="IPR003439">
    <property type="entry name" value="ABC_transporter-like_ATP-bd"/>
</dbReference>
<accession>A0A520MYU1</accession>
<organism evidence="5 6">
    <name type="scientific">SAR86 cluster bacterium</name>
    <dbReference type="NCBI Taxonomy" id="2030880"/>
    <lineage>
        <taxon>Bacteria</taxon>
        <taxon>Pseudomonadati</taxon>
        <taxon>Pseudomonadota</taxon>
        <taxon>Gammaproteobacteria</taxon>
        <taxon>SAR86 cluster</taxon>
    </lineage>
</organism>
<evidence type="ECO:0000256" key="2">
    <source>
        <dbReference type="ARBA" id="ARBA00022741"/>
    </source>
</evidence>
<evidence type="ECO:0000313" key="5">
    <source>
        <dbReference type="EMBL" id="RZO26387.1"/>
    </source>
</evidence>
<dbReference type="Pfam" id="PF00005">
    <property type="entry name" value="ABC_tran"/>
    <property type="match status" value="1"/>
</dbReference>
<dbReference type="InterPro" id="IPR017871">
    <property type="entry name" value="ABC_transporter-like_CS"/>
</dbReference>
<dbReference type="SUPFAM" id="SSF52540">
    <property type="entry name" value="P-loop containing nucleoside triphosphate hydrolases"/>
    <property type="match status" value="1"/>
</dbReference>